<dbReference type="PANTHER" id="PTHR45096">
    <property type="entry name" value="PROTEIN NEDD1"/>
    <property type="match status" value="1"/>
</dbReference>
<dbReference type="PANTHER" id="PTHR45096:SF1">
    <property type="entry name" value="PROTEIN NEDD1"/>
    <property type="match status" value="1"/>
</dbReference>
<dbReference type="Proteomes" id="UP000515121">
    <property type="component" value="Unplaced"/>
</dbReference>
<evidence type="ECO:0000313" key="2">
    <source>
        <dbReference type="Proteomes" id="UP000515121"/>
    </source>
</evidence>
<dbReference type="OrthoDB" id="1602884at2759"/>
<dbReference type="AlphaFoldDB" id="A0A6P5YQK2"/>
<dbReference type="GO" id="GO:2000694">
    <property type="term" value="P:regulation of phragmoplast microtubule organization"/>
    <property type="evidence" value="ECO:0007669"/>
    <property type="project" value="TreeGrafter"/>
</dbReference>
<dbReference type="RefSeq" id="XP_022742515.1">
    <property type="nucleotide sequence ID" value="XM_022886780.1"/>
</dbReference>
<dbReference type="InterPro" id="IPR044621">
    <property type="entry name" value="NEDD1"/>
</dbReference>
<keyword evidence="2" id="KW-1185">Reference proteome</keyword>
<reference evidence="3" key="1">
    <citation type="submission" date="2025-08" db="UniProtKB">
        <authorList>
            <consortium name="RefSeq"/>
        </authorList>
    </citation>
    <scope>IDENTIFICATION</scope>
    <source>
        <tissue evidence="3">Fruit stalk</tissue>
    </source>
</reference>
<dbReference type="GO" id="GO:0140496">
    <property type="term" value="F:gamma-tubulin complex binding"/>
    <property type="evidence" value="ECO:0007669"/>
    <property type="project" value="InterPro"/>
</dbReference>
<protein>
    <submittedName>
        <fullName evidence="3">Protein NEDD1-like</fullName>
    </submittedName>
</protein>
<dbReference type="KEGG" id="dzi:111293814"/>
<evidence type="ECO:0000256" key="1">
    <source>
        <dbReference type="SAM" id="Coils"/>
    </source>
</evidence>
<gene>
    <name evidence="3" type="primary">LOC111293814</name>
</gene>
<organism evidence="2 3">
    <name type="scientific">Durio zibethinus</name>
    <name type="common">Durian</name>
    <dbReference type="NCBI Taxonomy" id="66656"/>
    <lineage>
        <taxon>Eukaryota</taxon>
        <taxon>Viridiplantae</taxon>
        <taxon>Streptophyta</taxon>
        <taxon>Embryophyta</taxon>
        <taxon>Tracheophyta</taxon>
        <taxon>Spermatophyta</taxon>
        <taxon>Magnoliopsida</taxon>
        <taxon>eudicotyledons</taxon>
        <taxon>Gunneridae</taxon>
        <taxon>Pentapetalae</taxon>
        <taxon>rosids</taxon>
        <taxon>malvids</taxon>
        <taxon>Malvales</taxon>
        <taxon>Malvaceae</taxon>
        <taxon>Helicteroideae</taxon>
        <taxon>Durio</taxon>
    </lineage>
</organism>
<feature type="coiled-coil region" evidence="1">
    <location>
        <begin position="76"/>
        <end position="103"/>
    </location>
</feature>
<dbReference type="GO" id="GO:0005828">
    <property type="term" value="C:kinetochore microtubule"/>
    <property type="evidence" value="ECO:0007669"/>
    <property type="project" value="TreeGrafter"/>
</dbReference>
<dbReference type="GeneID" id="111293814"/>
<keyword evidence="1" id="KW-0175">Coiled coil</keyword>
<evidence type="ECO:0000313" key="3">
    <source>
        <dbReference type="RefSeq" id="XP_022742515.1"/>
    </source>
</evidence>
<dbReference type="GO" id="GO:0032467">
    <property type="term" value="P:positive regulation of cytokinesis"/>
    <property type="evidence" value="ECO:0007669"/>
    <property type="project" value="TreeGrafter"/>
</dbReference>
<accession>A0A6P5YQK2</accession>
<name>A0A6P5YQK2_DURZI</name>
<dbReference type="GO" id="GO:0000919">
    <property type="term" value="P:cell plate assembly"/>
    <property type="evidence" value="ECO:0007669"/>
    <property type="project" value="TreeGrafter"/>
</dbReference>
<proteinExistence type="predicted"/>
<sequence length="104" mass="11953">MESGILLAMNGEALQPHKAPQLDPQQGSKFTVQLFQGTFEETLVSFQKSLHGDTRNLHIEILRQFHMQKMEMSGVMSSILENQAELIEEVKSLRKENQQLRQML</sequence>
<dbReference type="GO" id="GO:0010968">
    <property type="term" value="P:regulation of microtubule nucleation"/>
    <property type="evidence" value="ECO:0007669"/>
    <property type="project" value="InterPro"/>
</dbReference>
<dbReference type="GO" id="GO:0060236">
    <property type="term" value="P:regulation of mitotic spindle organization"/>
    <property type="evidence" value="ECO:0007669"/>
    <property type="project" value="TreeGrafter"/>
</dbReference>